<comment type="subcellular location">
    <subcellularLocation>
        <location evidence="1 9">Cell membrane</location>
        <topology evidence="1 9">Multi-pass membrane protein</topology>
    </subcellularLocation>
</comment>
<evidence type="ECO:0000256" key="9">
    <source>
        <dbReference type="RuleBase" id="RU363032"/>
    </source>
</evidence>
<comment type="caution">
    <text evidence="12">The sequence shown here is derived from an EMBL/GenBank/DDBJ whole genome shotgun (WGS) entry which is preliminary data.</text>
</comment>
<dbReference type="InterPro" id="IPR035906">
    <property type="entry name" value="MetI-like_sf"/>
</dbReference>
<accession>A0A9D1GW48</accession>
<name>A0A9D1GW48_9ACTN</name>
<dbReference type="GO" id="GO:0005886">
    <property type="term" value="C:plasma membrane"/>
    <property type="evidence" value="ECO:0007669"/>
    <property type="project" value="UniProtKB-SubCell"/>
</dbReference>
<keyword evidence="5 10" id="KW-0500">Molybdenum</keyword>
<dbReference type="EMBL" id="DVLP01000094">
    <property type="protein sequence ID" value="HIT74601.1"/>
    <property type="molecule type" value="Genomic_DNA"/>
</dbReference>
<dbReference type="Pfam" id="PF00528">
    <property type="entry name" value="BPD_transp_1"/>
    <property type="match status" value="1"/>
</dbReference>
<dbReference type="PANTHER" id="PTHR30183">
    <property type="entry name" value="MOLYBDENUM TRANSPORT SYSTEM PERMEASE PROTEIN MODB"/>
    <property type="match status" value="1"/>
</dbReference>
<dbReference type="SUPFAM" id="SSF161098">
    <property type="entry name" value="MetI-like"/>
    <property type="match status" value="1"/>
</dbReference>
<evidence type="ECO:0000256" key="7">
    <source>
        <dbReference type="ARBA" id="ARBA00022989"/>
    </source>
</evidence>
<evidence type="ECO:0000256" key="5">
    <source>
        <dbReference type="ARBA" id="ARBA00022505"/>
    </source>
</evidence>
<evidence type="ECO:0000256" key="2">
    <source>
        <dbReference type="ARBA" id="ARBA00007069"/>
    </source>
</evidence>
<feature type="domain" description="ABC transmembrane type-1" evidence="11">
    <location>
        <begin position="48"/>
        <end position="250"/>
    </location>
</feature>
<dbReference type="GO" id="GO:0015098">
    <property type="term" value="F:molybdate ion transmembrane transporter activity"/>
    <property type="evidence" value="ECO:0007669"/>
    <property type="project" value="UniProtKB-UniRule"/>
</dbReference>
<protein>
    <recommendedName>
        <fullName evidence="10">Molybdenum transport system permease</fullName>
    </recommendedName>
</protein>
<dbReference type="InterPro" id="IPR000515">
    <property type="entry name" value="MetI-like"/>
</dbReference>
<keyword evidence="8 9" id="KW-0472">Membrane</keyword>
<feature type="transmembrane region" description="Helical" evidence="9">
    <location>
        <begin position="50"/>
        <end position="74"/>
    </location>
</feature>
<keyword evidence="6 9" id="KW-0812">Transmembrane</keyword>
<dbReference type="PANTHER" id="PTHR30183:SF3">
    <property type="entry name" value="MOLYBDENUM TRANSPORT SYSTEM PERMEASE PROTEIN MODB"/>
    <property type="match status" value="1"/>
</dbReference>
<keyword evidence="7 9" id="KW-1133">Transmembrane helix</keyword>
<dbReference type="InterPro" id="IPR006469">
    <property type="entry name" value="NifC_ABC_porter"/>
</dbReference>
<feature type="transmembrane region" description="Helical" evidence="9">
    <location>
        <begin position="86"/>
        <end position="108"/>
    </location>
</feature>
<feature type="transmembrane region" description="Helical" evidence="9">
    <location>
        <begin position="120"/>
        <end position="145"/>
    </location>
</feature>
<evidence type="ECO:0000313" key="12">
    <source>
        <dbReference type="EMBL" id="HIT74601.1"/>
    </source>
</evidence>
<evidence type="ECO:0000256" key="8">
    <source>
        <dbReference type="ARBA" id="ARBA00023136"/>
    </source>
</evidence>
<proteinExistence type="inferred from homology"/>
<dbReference type="CDD" id="cd06261">
    <property type="entry name" value="TM_PBP2"/>
    <property type="match status" value="1"/>
</dbReference>
<comment type="function">
    <text evidence="10">Part of the binding-protein-dependent transport system for molybdenum; probably responsible for the translocation of the substrate across the membrane.</text>
</comment>
<dbReference type="NCBIfam" id="TIGR02141">
    <property type="entry name" value="modB_ABC"/>
    <property type="match status" value="1"/>
</dbReference>
<dbReference type="Proteomes" id="UP000886842">
    <property type="component" value="Unassembled WGS sequence"/>
</dbReference>
<dbReference type="InterPro" id="IPR011867">
    <property type="entry name" value="ModB_ABC"/>
</dbReference>
<dbReference type="PROSITE" id="PS50928">
    <property type="entry name" value="ABC_TM1"/>
    <property type="match status" value="1"/>
</dbReference>
<evidence type="ECO:0000256" key="1">
    <source>
        <dbReference type="ARBA" id="ARBA00004651"/>
    </source>
</evidence>
<evidence type="ECO:0000256" key="4">
    <source>
        <dbReference type="ARBA" id="ARBA00022475"/>
    </source>
</evidence>
<organism evidence="12 13">
    <name type="scientific">Candidatus Avipropionibacterium avicola</name>
    <dbReference type="NCBI Taxonomy" id="2840701"/>
    <lineage>
        <taxon>Bacteria</taxon>
        <taxon>Bacillati</taxon>
        <taxon>Actinomycetota</taxon>
        <taxon>Actinomycetes</taxon>
        <taxon>Propionibacteriales</taxon>
        <taxon>Propionibacteriaceae</taxon>
        <taxon>Propionibacteriaceae incertae sedis</taxon>
        <taxon>Candidatus Avipropionibacterium</taxon>
    </lineage>
</organism>
<reference evidence="12" key="2">
    <citation type="journal article" date="2021" name="PeerJ">
        <title>Extensive microbial diversity within the chicken gut microbiome revealed by metagenomics and culture.</title>
        <authorList>
            <person name="Gilroy R."/>
            <person name="Ravi A."/>
            <person name="Getino M."/>
            <person name="Pursley I."/>
            <person name="Horton D.L."/>
            <person name="Alikhan N.F."/>
            <person name="Baker D."/>
            <person name="Gharbi K."/>
            <person name="Hall N."/>
            <person name="Watson M."/>
            <person name="Adriaenssens E.M."/>
            <person name="Foster-Nyarko E."/>
            <person name="Jarju S."/>
            <person name="Secka A."/>
            <person name="Antonio M."/>
            <person name="Oren A."/>
            <person name="Chaudhuri R.R."/>
            <person name="La Ragione R."/>
            <person name="Hildebrand F."/>
            <person name="Pallen M.J."/>
        </authorList>
    </citation>
    <scope>NUCLEOTIDE SEQUENCE</scope>
    <source>
        <strain evidence="12">ChiGjej1B1-24693</strain>
    </source>
</reference>
<reference evidence="12" key="1">
    <citation type="submission" date="2020-10" db="EMBL/GenBank/DDBJ databases">
        <authorList>
            <person name="Gilroy R."/>
        </authorList>
    </citation>
    <scope>NUCLEOTIDE SEQUENCE</scope>
    <source>
        <strain evidence="12">ChiGjej1B1-24693</strain>
    </source>
</reference>
<comment type="caution">
    <text evidence="10">Lacks conserved residue(s) required for the propagation of feature annotation.</text>
</comment>
<dbReference type="NCBIfam" id="TIGR01581">
    <property type="entry name" value="Mo_ABC_porter"/>
    <property type="match status" value="1"/>
</dbReference>
<gene>
    <name evidence="12" type="primary">modB</name>
    <name evidence="12" type="ORF">IAA98_03360</name>
</gene>
<keyword evidence="4 10" id="KW-1003">Cell membrane</keyword>
<sequence length="261" mass="27334">MRRFPRWAWVPFALACLFLALPLTGMLTRVDWIGLPGLLTSDRAIDALRLSLLTCTASTLLVLLVGVPTALVLARSTGWWVDAVRTLVTVPMVLPPVVAGLALLVTLGRRGLIGAPLSVLGIQIGFTTLAVVLAQTFVALPYLVVSLDGALRTTGAEYEEAAAHLGAGPGRTFWRVTLPMVAPALASGTALSFARALGEFGASITFAGSLQGVTRALPLEIYLLRETDSDLALALAVVLVGAAIAIVAVSTLMRGRDGRTP</sequence>
<comment type="similarity">
    <text evidence="2 10">Belongs to the binding-protein-dependent transport system permease family. CysTW subfamily.</text>
</comment>
<evidence type="ECO:0000256" key="10">
    <source>
        <dbReference type="RuleBase" id="RU365097"/>
    </source>
</evidence>
<evidence type="ECO:0000256" key="3">
    <source>
        <dbReference type="ARBA" id="ARBA00022448"/>
    </source>
</evidence>
<evidence type="ECO:0000313" key="13">
    <source>
        <dbReference type="Proteomes" id="UP000886842"/>
    </source>
</evidence>
<evidence type="ECO:0000259" key="11">
    <source>
        <dbReference type="PROSITE" id="PS50928"/>
    </source>
</evidence>
<keyword evidence="3 9" id="KW-0813">Transport</keyword>
<feature type="transmembrane region" description="Helical" evidence="9">
    <location>
        <begin position="231"/>
        <end position="253"/>
    </location>
</feature>
<dbReference type="AlphaFoldDB" id="A0A9D1GW48"/>
<dbReference type="Gene3D" id="1.10.3720.10">
    <property type="entry name" value="MetI-like"/>
    <property type="match status" value="1"/>
</dbReference>
<evidence type="ECO:0000256" key="6">
    <source>
        <dbReference type="ARBA" id="ARBA00022692"/>
    </source>
</evidence>